<dbReference type="GO" id="GO:0016758">
    <property type="term" value="F:hexosyltransferase activity"/>
    <property type="evidence" value="ECO:0007669"/>
    <property type="project" value="InterPro"/>
</dbReference>
<gene>
    <name evidence="9" type="ORF">C4N9_14430</name>
</gene>
<dbReference type="AlphaFoldDB" id="A0A2U2C8B5"/>
<feature type="transmembrane region" description="Helical" evidence="8">
    <location>
        <begin position="12"/>
        <end position="33"/>
    </location>
</feature>
<name>A0A2U2C8B5_9RHOB</name>
<proteinExistence type="inferred from homology"/>
<evidence type="ECO:0000256" key="8">
    <source>
        <dbReference type="SAM" id="Phobius"/>
    </source>
</evidence>
<organism evidence="9 10">
    <name type="scientific">Pararhodobacter marinus</name>
    <dbReference type="NCBI Taxonomy" id="2184063"/>
    <lineage>
        <taxon>Bacteria</taxon>
        <taxon>Pseudomonadati</taxon>
        <taxon>Pseudomonadota</taxon>
        <taxon>Alphaproteobacteria</taxon>
        <taxon>Rhodobacterales</taxon>
        <taxon>Paracoccaceae</taxon>
        <taxon>Pararhodobacter</taxon>
    </lineage>
</organism>
<dbReference type="RefSeq" id="WP_109534030.1">
    <property type="nucleotide sequence ID" value="NZ_QEYD01000008.1"/>
</dbReference>
<dbReference type="InterPro" id="IPR018584">
    <property type="entry name" value="GT87"/>
</dbReference>
<keyword evidence="2" id="KW-1003">Cell membrane</keyword>
<evidence type="ECO:0000256" key="3">
    <source>
        <dbReference type="ARBA" id="ARBA00022679"/>
    </source>
</evidence>
<feature type="transmembrane region" description="Helical" evidence="8">
    <location>
        <begin position="330"/>
        <end position="353"/>
    </location>
</feature>
<evidence type="ECO:0000256" key="4">
    <source>
        <dbReference type="ARBA" id="ARBA00022692"/>
    </source>
</evidence>
<keyword evidence="5 8" id="KW-1133">Transmembrane helix</keyword>
<evidence type="ECO:0000313" key="10">
    <source>
        <dbReference type="Proteomes" id="UP000244940"/>
    </source>
</evidence>
<feature type="transmembrane region" description="Helical" evidence="8">
    <location>
        <begin position="265"/>
        <end position="285"/>
    </location>
</feature>
<dbReference type="GO" id="GO:0005886">
    <property type="term" value="C:plasma membrane"/>
    <property type="evidence" value="ECO:0007669"/>
    <property type="project" value="UniProtKB-SubCell"/>
</dbReference>
<comment type="caution">
    <text evidence="9">The sequence shown here is derived from an EMBL/GenBank/DDBJ whole genome shotgun (WGS) entry which is preliminary data.</text>
</comment>
<keyword evidence="3" id="KW-0808">Transferase</keyword>
<sequence>MTEAGTGALRSRLIAGLLMAFFYFAIWQSALMLPDLGSEGVLVDFDAFYIVGGLVAEGRAVEAYDLSVMAGIQRGLTGQEGFMPWTYPPQFDLLVAALPLLPRGIAYALVTGLGLTLYLWVLAQLAGRQLVPVLLALVPPIYVTLTIGQNAFVTGALMGLFALLTLKGSGRAGWPLGLLVIKPHLGIGLGVHALASGRWRVIGLALAIAVVSAGIATAVLGVQIWPAFRQGMANAQAALAVEFYPMFRMTSVYALLHTLGVPPGLAIWLQGAVALGACALVALSVRRGLPLRHTLAMACFASALVSPYLYDYDMTVLGVGLALIMGDLRARASGVELVLLYALVWVAGGWGMIHAISTAGMSWEARAAHARETLSYGAVAYLLLLGLGARILSRPLRGGVPA</sequence>
<dbReference type="OrthoDB" id="7679563at2"/>
<evidence type="ECO:0000256" key="1">
    <source>
        <dbReference type="ARBA" id="ARBA00004651"/>
    </source>
</evidence>
<evidence type="ECO:0000256" key="2">
    <source>
        <dbReference type="ARBA" id="ARBA00022475"/>
    </source>
</evidence>
<feature type="transmembrane region" description="Helical" evidence="8">
    <location>
        <begin position="141"/>
        <end position="164"/>
    </location>
</feature>
<keyword evidence="4 8" id="KW-0812">Transmembrane</keyword>
<dbReference type="EMBL" id="QEYD01000008">
    <property type="protein sequence ID" value="PWE28034.1"/>
    <property type="molecule type" value="Genomic_DNA"/>
</dbReference>
<reference evidence="9 10" key="1">
    <citation type="submission" date="2018-05" db="EMBL/GenBank/DDBJ databases">
        <title>Pararhodobacter marina sp. nov., isolated from deep-sea water of the Indian Ocean.</title>
        <authorList>
            <person name="Lai Q.Sr."/>
            <person name="Liu X."/>
            <person name="Shao Z."/>
        </authorList>
    </citation>
    <scope>NUCLEOTIDE SEQUENCE [LARGE SCALE GENOMIC DNA]</scope>
    <source>
        <strain evidence="9 10">CIC4N-9</strain>
    </source>
</reference>
<feature type="transmembrane region" description="Helical" evidence="8">
    <location>
        <begin position="374"/>
        <end position="392"/>
    </location>
</feature>
<comment type="subcellular location">
    <subcellularLocation>
        <location evidence="1">Cell membrane</location>
        <topology evidence="1">Multi-pass membrane protein</topology>
    </subcellularLocation>
</comment>
<protein>
    <recommendedName>
        <fullName evidence="11">DUF2029 domain-containing protein</fullName>
    </recommendedName>
</protein>
<feature type="transmembrane region" description="Helical" evidence="8">
    <location>
        <begin position="104"/>
        <end position="121"/>
    </location>
</feature>
<evidence type="ECO:0000256" key="5">
    <source>
        <dbReference type="ARBA" id="ARBA00022989"/>
    </source>
</evidence>
<dbReference type="Pfam" id="PF09594">
    <property type="entry name" value="GT87"/>
    <property type="match status" value="1"/>
</dbReference>
<comment type="similarity">
    <text evidence="7">Belongs to the glycosyltransferase 87 family.</text>
</comment>
<evidence type="ECO:0000313" key="9">
    <source>
        <dbReference type="EMBL" id="PWE28034.1"/>
    </source>
</evidence>
<evidence type="ECO:0000256" key="6">
    <source>
        <dbReference type="ARBA" id="ARBA00023136"/>
    </source>
</evidence>
<keyword evidence="10" id="KW-1185">Reference proteome</keyword>
<evidence type="ECO:0000256" key="7">
    <source>
        <dbReference type="ARBA" id="ARBA00024033"/>
    </source>
</evidence>
<accession>A0A2U2C8B5</accession>
<feature type="transmembrane region" description="Helical" evidence="8">
    <location>
        <begin position="176"/>
        <end position="195"/>
    </location>
</feature>
<dbReference type="GeneID" id="94366090"/>
<feature type="transmembrane region" description="Helical" evidence="8">
    <location>
        <begin position="201"/>
        <end position="225"/>
    </location>
</feature>
<evidence type="ECO:0008006" key="11">
    <source>
        <dbReference type="Google" id="ProtNLM"/>
    </source>
</evidence>
<keyword evidence="6 8" id="KW-0472">Membrane</keyword>
<dbReference type="Proteomes" id="UP000244940">
    <property type="component" value="Unassembled WGS sequence"/>
</dbReference>